<dbReference type="RefSeq" id="WP_230738947.1">
    <property type="nucleotide sequence ID" value="NZ_JAJNDB010000007.1"/>
</dbReference>
<keyword evidence="1" id="KW-0456">Lyase</keyword>
<proteinExistence type="predicted"/>
<dbReference type="EMBL" id="JAJNDB010000007">
    <property type="protein sequence ID" value="MCD2197058.1"/>
    <property type="molecule type" value="Genomic_DNA"/>
</dbReference>
<dbReference type="Proteomes" id="UP001199469">
    <property type="component" value="Unassembled WGS sequence"/>
</dbReference>
<name>A0ABS8PFP9_9PSEU</name>
<gene>
    <name evidence="1" type="ORF">LQ327_27175</name>
</gene>
<protein>
    <submittedName>
        <fullName evidence="1">Dimethylsulfoniopropionate lyase</fullName>
    </submittedName>
</protein>
<comment type="caution">
    <text evidence="1">The sequence shown here is derived from an EMBL/GenBank/DDBJ whole genome shotgun (WGS) entry which is preliminary data.</text>
</comment>
<reference evidence="1 2" key="1">
    <citation type="submission" date="2021-11" db="EMBL/GenBank/DDBJ databases">
        <title>Draft genome sequence of Actinomycetospora sp. SF1 isolated from the rhizosphere soil.</title>
        <authorList>
            <person name="Duangmal K."/>
            <person name="Chantavorakit T."/>
        </authorList>
    </citation>
    <scope>NUCLEOTIDE SEQUENCE [LARGE SCALE GENOMIC DNA]</scope>
    <source>
        <strain evidence="1 2">TBRC 5722</strain>
    </source>
</reference>
<dbReference type="Pfam" id="PF16867">
    <property type="entry name" value="DMSP_lyase"/>
    <property type="match status" value="1"/>
</dbReference>
<dbReference type="InterPro" id="IPR031723">
    <property type="entry name" value="DMSP_lyase"/>
</dbReference>
<evidence type="ECO:0000313" key="2">
    <source>
        <dbReference type="Proteomes" id="UP001199469"/>
    </source>
</evidence>
<sequence>MTAPGPAVDALSARFVAALGRRGAMAEVMALASLGGPPRLTPTPPDLPVLSHLDDAVARVGDEIDGQLREAVALVAGRAAWTRTAGYAADEALFAGYAHAMLRGPDPDRPDPDDDVALGLVLLGPDVHYRAHHHPAEEYYLPLGGIRWDHGDGWVDEPAGELVHHEPWQPHAMRTGDRPVLLAYLWFGEVGTPSAFVADDG</sequence>
<dbReference type="SUPFAM" id="SSF51182">
    <property type="entry name" value="RmlC-like cupins"/>
    <property type="match status" value="1"/>
</dbReference>
<dbReference type="InterPro" id="IPR014710">
    <property type="entry name" value="RmlC-like_jellyroll"/>
</dbReference>
<keyword evidence="2" id="KW-1185">Reference proteome</keyword>
<dbReference type="InterPro" id="IPR011051">
    <property type="entry name" value="RmlC_Cupin_sf"/>
</dbReference>
<dbReference type="GO" id="GO:0016829">
    <property type="term" value="F:lyase activity"/>
    <property type="evidence" value="ECO:0007669"/>
    <property type="project" value="UniProtKB-KW"/>
</dbReference>
<organism evidence="1 2">
    <name type="scientific">Actinomycetospora endophytica</name>
    <dbReference type="NCBI Taxonomy" id="2291215"/>
    <lineage>
        <taxon>Bacteria</taxon>
        <taxon>Bacillati</taxon>
        <taxon>Actinomycetota</taxon>
        <taxon>Actinomycetes</taxon>
        <taxon>Pseudonocardiales</taxon>
        <taxon>Pseudonocardiaceae</taxon>
        <taxon>Actinomycetospora</taxon>
    </lineage>
</organism>
<accession>A0ABS8PFP9</accession>
<evidence type="ECO:0000313" key="1">
    <source>
        <dbReference type="EMBL" id="MCD2197058.1"/>
    </source>
</evidence>
<dbReference type="Gene3D" id="2.60.120.10">
    <property type="entry name" value="Jelly Rolls"/>
    <property type="match status" value="1"/>
</dbReference>